<dbReference type="SUPFAM" id="SSF53474">
    <property type="entry name" value="alpha/beta-Hydrolases"/>
    <property type="match status" value="1"/>
</dbReference>
<name>A0A381NKX5_9ZZZZ</name>
<dbReference type="InterPro" id="IPR029058">
    <property type="entry name" value="AB_hydrolase_fold"/>
</dbReference>
<dbReference type="AlphaFoldDB" id="A0A381NKX5"/>
<dbReference type="InterPro" id="IPR000073">
    <property type="entry name" value="AB_hydrolase_1"/>
</dbReference>
<dbReference type="Gene3D" id="3.40.50.1820">
    <property type="entry name" value="alpha/beta hydrolase"/>
    <property type="match status" value="1"/>
</dbReference>
<proteinExistence type="predicted"/>
<evidence type="ECO:0000313" key="2">
    <source>
        <dbReference type="EMBL" id="SUZ55180.1"/>
    </source>
</evidence>
<dbReference type="Pfam" id="PF00561">
    <property type="entry name" value="Abhydrolase_1"/>
    <property type="match status" value="1"/>
</dbReference>
<dbReference type="InterPro" id="IPR050228">
    <property type="entry name" value="Carboxylesterase_BioH"/>
</dbReference>
<feature type="domain" description="AB hydrolase-1" evidence="1">
    <location>
        <begin position="2"/>
        <end position="225"/>
    </location>
</feature>
<protein>
    <recommendedName>
        <fullName evidence="1">AB hydrolase-1 domain-containing protein</fullName>
    </recommendedName>
</protein>
<evidence type="ECO:0000259" key="1">
    <source>
        <dbReference type="Pfam" id="PF00561"/>
    </source>
</evidence>
<dbReference type="PANTHER" id="PTHR43194">
    <property type="entry name" value="HYDROLASE ALPHA/BETA FOLD FAMILY"/>
    <property type="match status" value="1"/>
</dbReference>
<organism evidence="2">
    <name type="scientific">marine metagenome</name>
    <dbReference type="NCBI Taxonomy" id="408172"/>
    <lineage>
        <taxon>unclassified sequences</taxon>
        <taxon>metagenomes</taxon>
        <taxon>ecological metagenomes</taxon>
    </lineage>
</organism>
<dbReference type="PRINTS" id="PR00111">
    <property type="entry name" value="ABHYDROLASE"/>
</dbReference>
<sequence>MPVVFVHGLAEGKESWCEIQKRIGNFRTYAYDLRGHGETTLGIGKGTIEQLGDDLVTFLEKVCGRAQCVGYSLGGTLVLWAAAKRPELVSAAIVAGTSAVVGRQAVGFFSDRIRMIEENFSAFAPVLKKDTALQIVTSGVDLEALTARRLEAVGNGGGYVNAARAMIGLHENPLTPLLSNIQCPVSVIGGSGDIFCPRKAADIMLNKLSNGTYQEVNDAGHLMSVDQLENYSNTIHKSLQRRN</sequence>
<dbReference type="EMBL" id="UINC01000432">
    <property type="protein sequence ID" value="SUZ55180.1"/>
    <property type="molecule type" value="Genomic_DNA"/>
</dbReference>
<reference evidence="2" key="1">
    <citation type="submission" date="2018-05" db="EMBL/GenBank/DDBJ databases">
        <authorList>
            <person name="Lanie J.A."/>
            <person name="Ng W.-L."/>
            <person name="Kazmierczak K.M."/>
            <person name="Andrzejewski T.M."/>
            <person name="Davidsen T.M."/>
            <person name="Wayne K.J."/>
            <person name="Tettelin H."/>
            <person name="Glass J.I."/>
            <person name="Rusch D."/>
            <person name="Podicherti R."/>
            <person name="Tsui H.-C.T."/>
            <person name="Winkler M.E."/>
        </authorList>
    </citation>
    <scope>NUCLEOTIDE SEQUENCE</scope>
</reference>
<gene>
    <name evidence="2" type="ORF">METZ01_LOCUS8034</name>
</gene>
<accession>A0A381NKX5</accession>
<dbReference type="PANTHER" id="PTHR43194:SF2">
    <property type="entry name" value="PEROXISOMAL MEMBRANE PROTEIN LPX1"/>
    <property type="match status" value="1"/>
</dbReference>